<comment type="subcellular location">
    <subcellularLocation>
        <location evidence="4">Cytoplasm</location>
    </subcellularLocation>
</comment>
<dbReference type="EC" id="3.1.26.4" evidence="6"/>
<dbReference type="GO" id="GO:0005737">
    <property type="term" value="C:cytoplasm"/>
    <property type="evidence" value="ECO:0007669"/>
    <property type="project" value="UniProtKB-SubCell"/>
</dbReference>
<feature type="domain" description="RNase H type-2" evidence="14">
    <location>
        <begin position="17"/>
        <end position="224"/>
    </location>
</feature>
<evidence type="ECO:0000256" key="12">
    <source>
        <dbReference type="ARBA" id="ARBA00022801"/>
    </source>
</evidence>
<dbReference type="GO" id="GO:0004523">
    <property type="term" value="F:RNA-DNA hybrid ribonuclease activity"/>
    <property type="evidence" value="ECO:0007669"/>
    <property type="project" value="UniProtKB-EC"/>
</dbReference>
<dbReference type="InterPro" id="IPR036397">
    <property type="entry name" value="RNaseH_sf"/>
</dbReference>
<evidence type="ECO:0000256" key="4">
    <source>
        <dbReference type="ARBA" id="ARBA00004496"/>
    </source>
</evidence>
<organism evidence="15">
    <name type="scientific">viral metagenome</name>
    <dbReference type="NCBI Taxonomy" id="1070528"/>
    <lineage>
        <taxon>unclassified sequences</taxon>
        <taxon>metagenomes</taxon>
        <taxon>organismal metagenomes</taxon>
    </lineage>
</organism>
<evidence type="ECO:0000256" key="6">
    <source>
        <dbReference type="ARBA" id="ARBA00012180"/>
    </source>
</evidence>
<dbReference type="PANTHER" id="PTHR10954:SF18">
    <property type="entry name" value="RIBONUCLEASE HII"/>
    <property type="match status" value="1"/>
</dbReference>
<evidence type="ECO:0000256" key="7">
    <source>
        <dbReference type="ARBA" id="ARBA00019179"/>
    </source>
</evidence>
<dbReference type="SUPFAM" id="SSF53098">
    <property type="entry name" value="Ribonuclease H-like"/>
    <property type="match status" value="1"/>
</dbReference>
<dbReference type="GO" id="GO:0043137">
    <property type="term" value="P:DNA replication, removal of RNA primer"/>
    <property type="evidence" value="ECO:0007669"/>
    <property type="project" value="TreeGrafter"/>
</dbReference>
<evidence type="ECO:0000256" key="13">
    <source>
        <dbReference type="ARBA" id="ARBA00023211"/>
    </source>
</evidence>
<dbReference type="NCBIfam" id="NF000595">
    <property type="entry name" value="PRK00015.1-3"/>
    <property type="match status" value="1"/>
</dbReference>
<dbReference type="GO" id="GO:0032299">
    <property type="term" value="C:ribonuclease H2 complex"/>
    <property type="evidence" value="ECO:0007669"/>
    <property type="project" value="TreeGrafter"/>
</dbReference>
<dbReference type="GO" id="GO:0003723">
    <property type="term" value="F:RNA binding"/>
    <property type="evidence" value="ECO:0007669"/>
    <property type="project" value="InterPro"/>
</dbReference>
<dbReference type="EMBL" id="MN739487">
    <property type="protein sequence ID" value="QHT07848.1"/>
    <property type="molecule type" value="Genomic_DNA"/>
</dbReference>
<dbReference type="Pfam" id="PF01351">
    <property type="entry name" value="RNase_HII"/>
    <property type="match status" value="1"/>
</dbReference>
<dbReference type="InterPro" id="IPR022898">
    <property type="entry name" value="RNase_HII"/>
</dbReference>
<evidence type="ECO:0000256" key="9">
    <source>
        <dbReference type="ARBA" id="ARBA00022722"/>
    </source>
</evidence>
<evidence type="ECO:0000256" key="3">
    <source>
        <dbReference type="ARBA" id="ARBA00001946"/>
    </source>
</evidence>
<evidence type="ECO:0000256" key="10">
    <source>
        <dbReference type="ARBA" id="ARBA00022723"/>
    </source>
</evidence>
<evidence type="ECO:0000256" key="2">
    <source>
        <dbReference type="ARBA" id="ARBA00001936"/>
    </source>
</evidence>
<evidence type="ECO:0000259" key="14">
    <source>
        <dbReference type="PROSITE" id="PS51975"/>
    </source>
</evidence>
<dbReference type="InterPro" id="IPR012337">
    <property type="entry name" value="RNaseH-like_sf"/>
</dbReference>
<dbReference type="GO" id="GO:0046872">
    <property type="term" value="F:metal ion binding"/>
    <property type="evidence" value="ECO:0007669"/>
    <property type="project" value="UniProtKB-KW"/>
</dbReference>
<name>A0A6C0CTI0_9ZZZZ</name>
<keyword evidence="11" id="KW-0255">Endonuclease</keyword>
<dbReference type="PANTHER" id="PTHR10954">
    <property type="entry name" value="RIBONUCLEASE H2 SUBUNIT A"/>
    <property type="match status" value="1"/>
</dbReference>
<proteinExistence type="inferred from homology"/>
<keyword evidence="13" id="KW-0464">Manganese</keyword>
<dbReference type="PROSITE" id="PS51975">
    <property type="entry name" value="RNASE_H_2"/>
    <property type="match status" value="1"/>
</dbReference>
<keyword evidence="10" id="KW-0479">Metal-binding</keyword>
<evidence type="ECO:0000256" key="11">
    <source>
        <dbReference type="ARBA" id="ARBA00022759"/>
    </source>
</evidence>
<reference evidence="15" key="1">
    <citation type="journal article" date="2020" name="Nature">
        <title>Giant virus diversity and host interactions through global metagenomics.</title>
        <authorList>
            <person name="Schulz F."/>
            <person name="Roux S."/>
            <person name="Paez-Espino D."/>
            <person name="Jungbluth S."/>
            <person name="Walsh D.A."/>
            <person name="Denef V.J."/>
            <person name="McMahon K.D."/>
            <person name="Konstantinidis K.T."/>
            <person name="Eloe-Fadrosh E.A."/>
            <person name="Kyrpides N.C."/>
            <person name="Woyke T."/>
        </authorList>
    </citation>
    <scope>NUCLEOTIDE SEQUENCE</scope>
    <source>
        <strain evidence="15">GVMAG-M-3300021964-36</strain>
    </source>
</reference>
<keyword evidence="12" id="KW-0378">Hydrolase</keyword>
<accession>A0A6C0CTI0</accession>
<dbReference type="AlphaFoldDB" id="A0A6C0CTI0"/>
<evidence type="ECO:0000313" key="15">
    <source>
        <dbReference type="EMBL" id="QHT07848.1"/>
    </source>
</evidence>
<dbReference type="CDD" id="cd07182">
    <property type="entry name" value="RNase_HII_bacteria_HII_like"/>
    <property type="match status" value="1"/>
</dbReference>
<comment type="cofactor">
    <cofactor evidence="3">
        <name>Mg(2+)</name>
        <dbReference type="ChEBI" id="CHEBI:18420"/>
    </cofactor>
</comment>
<dbReference type="Gene3D" id="3.30.420.10">
    <property type="entry name" value="Ribonuclease H-like superfamily/Ribonuclease H"/>
    <property type="match status" value="1"/>
</dbReference>
<evidence type="ECO:0000256" key="8">
    <source>
        <dbReference type="ARBA" id="ARBA00022490"/>
    </source>
</evidence>
<protein>
    <recommendedName>
        <fullName evidence="7">Ribonuclease HII</fullName>
        <ecNumber evidence="6">3.1.26.4</ecNumber>
    </recommendedName>
</protein>
<evidence type="ECO:0000256" key="1">
    <source>
        <dbReference type="ARBA" id="ARBA00000077"/>
    </source>
</evidence>
<dbReference type="InterPro" id="IPR001352">
    <property type="entry name" value="RNase_HII/HIII"/>
</dbReference>
<comment type="catalytic activity">
    <reaction evidence="1">
        <text>Endonucleolytic cleavage to 5'-phosphomonoester.</text>
        <dbReference type="EC" id="3.1.26.4"/>
    </reaction>
</comment>
<evidence type="ECO:0000256" key="5">
    <source>
        <dbReference type="ARBA" id="ARBA00007383"/>
    </source>
</evidence>
<keyword evidence="8" id="KW-0963">Cytoplasm</keyword>
<comment type="similarity">
    <text evidence="5">Belongs to the RNase HII family.</text>
</comment>
<sequence>MLQFYYDDDDVDNVHKELQVGIDEAGRGCFAGPVVASAVCWDTEWLIQYQNEYPEIGLIKDSKKLSPKQRKTCFEFIKKYAKDYHVSFISNDEIDKINILKATYKAMHNALDHLHVHFEKILVDGTTFESYKNKKEDCDLFIVPHVCVPSGDNTYFSIASASILAKVSRDEYIEEICDNNPEYQEHYQWKNNKCYGTKKHIEGIQQYGITSLHRKTFGICKDYA</sequence>
<keyword evidence="9" id="KW-0540">Nuclease</keyword>
<dbReference type="GO" id="GO:0006298">
    <property type="term" value="P:mismatch repair"/>
    <property type="evidence" value="ECO:0007669"/>
    <property type="project" value="TreeGrafter"/>
</dbReference>
<comment type="cofactor">
    <cofactor evidence="2">
        <name>Mn(2+)</name>
        <dbReference type="ChEBI" id="CHEBI:29035"/>
    </cofactor>
</comment>
<dbReference type="InterPro" id="IPR024567">
    <property type="entry name" value="RNase_HII/HIII_dom"/>
</dbReference>